<comment type="caution">
    <text evidence="1">The sequence shown here is derived from an EMBL/GenBank/DDBJ whole genome shotgun (WGS) entry which is preliminary data.</text>
</comment>
<evidence type="ECO:0000313" key="1">
    <source>
        <dbReference type="EMBL" id="GAJ17714.1"/>
    </source>
</evidence>
<name>X1UJL6_9ZZZZ</name>
<reference evidence="1" key="1">
    <citation type="journal article" date="2014" name="Front. Microbiol.">
        <title>High frequency of phylogenetically diverse reductive dehalogenase-homologous genes in deep subseafloor sedimentary metagenomes.</title>
        <authorList>
            <person name="Kawai M."/>
            <person name="Futagami T."/>
            <person name="Toyoda A."/>
            <person name="Takaki Y."/>
            <person name="Nishi S."/>
            <person name="Hori S."/>
            <person name="Arai W."/>
            <person name="Tsubouchi T."/>
            <person name="Morono Y."/>
            <person name="Uchiyama I."/>
            <person name="Ito T."/>
            <person name="Fujiyama A."/>
            <person name="Inagaki F."/>
            <person name="Takami H."/>
        </authorList>
    </citation>
    <scope>NUCLEOTIDE SEQUENCE</scope>
    <source>
        <strain evidence="1">Expedition CK06-06</strain>
    </source>
</reference>
<gene>
    <name evidence="1" type="ORF">S12H4_62306</name>
</gene>
<feature type="non-terminal residue" evidence="1">
    <location>
        <position position="54"/>
    </location>
</feature>
<accession>X1UJL6</accession>
<organism evidence="1">
    <name type="scientific">marine sediment metagenome</name>
    <dbReference type="NCBI Taxonomy" id="412755"/>
    <lineage>
        <taxon>unclassified sequences</taxon>
        <taxon>metagenomes</taxon>
        <taxon>ecological metagenomes</taxon>
    </lineage>
</organism>
<proteinExistence type="predicted"/>
<dbReference type="EMBL" id="BARW01041736">
    <property type="protein sequence ID" value="GAJ17714.1"/>
    <property type="molecule type" value="Genomic_DNA"/>
</dbReference>
<dbReference type="AlphaFoldDB" id="X1UJL6"/>
<protein>
    <submittedName>
        <fullName evidence="1">Uncharacterized protein</fullName>
    </submittedName>
</protein>
<sequence length="54" mass="6573">MGDEKVLKDAEMRYLDRQEKKDPSWRLYLGRESLSAAQLRERLHKDKKLWKGIR</sequence>